<gene>
    <name evidence="3" type="ORF">RS130_04435</name>
</gene>
<dbReference type="SUPFAM" id="SSF53474">
    <property type="entry name" value="alpha/beta-Hydrolases"/>
    <property type="match status" value="1"/>
</dbReference>
<evidence type="ECO:0000259" key="2">
    <source>
        <dbReference type="Pfam" id="PF00135"/>
    </source>
</evidence>
<feature type="signal peptide" evidence="1">
    <location>
        <begin position="1"/>
        <end position="32"/>
    </location>
</feature>
<name>A0ABU3STJ0_9ALTE</name>
<dbReference type="Proteomes" id="UP001247805">
    <property type="component" value="Unassembled WGS sequence"/>
</dbReference>
<feature type="domain" description="Carboxylesterase type B" evidence="2">
    <location>
        <begin position="50"/>
        <end position="110"/>
    </location>
</feature>
<organism evidence="3 4">
    <name type="scientific">Paraglaciecola aquimarina</name>
    <dbReference type="NCBI Taxonomy" id="1235557"/>
    <lineage>
        <taxon>Bacteria</taxon>
        <taxon>Pseudomonadati</taxon>
        <taxon>Pseudomonadota</taxon>
        <taxon>Gammaproteobacteria</taxon>
        <taxon>Alteromonadales</taxon>
        <taxon>Alteromonadaceae</taxon>
        <taxon>Paraglaciecola</taxon>
    </lineage>
</organism>
<evidence type="ECO:0000256" key="1">
    <source>
        <dbReference type="SAM" id="SignalP"/>
    </source>
</evidence>
<feature type="chain" id="PRO_5046825790" evidence="1">
    <location>
        <begin position="33"/>
        <end position="124"/>
    </location>
</feature>
<dbReference type="RefSeq" id="WP_316024960.1">
    <property type="nucleotide sequence ID" value="NZ_JAWDIO010000002.1"/>
</dbReference>
<accession>A0ABU3STJ0</accession>
<dbReference type="Pfam" id="PF00135">
    <property type="entry name" value="COesterase"/>
    <property type="match status" value="1"/>
</dbReference>
<proteinExistence type="predicted"/>
<evidence type="ECO:0000313" key="3">
    <source>
        <dbReference type="EMBL" id="MDU0353277.1"/>
    </source>
</evidence>
<dbReference type="InterPro" id="IPR029058">
    <property type="entry name" value="AB_hydrolase_fold"/>
</dbReference>
<dbReference type="InterPro" id="IPR002018">
    <property type="entry name" value="CarbesteraseB"/>
</dbReference>
<evidence type="ECO:0000313" key="4">
    <source>
        <dbReference type="Proteomes" id="UP001247805"/>
    </source>
</evidence>
<keyword evidence="1" id="KW-0732">Signal</keyword>
<keyword evidence="4" id="KW-1185">Reference proteome</keyword>
<sequence>MNSKKLTTIFCVIKQMVRVPLALLILSSMTYAESSADIRPDKIVTYKVINDSILKLHIFNPQNHKSNDYKPAIVFFFGGGWSGGSPEQFYDQSKYLASRGMVAISAEYRIRNIHNTSPKEIPKR</sequence>
<comment type="caution">
    <text evidence="3">The sequence shown here is derived from an EMBL/GenBank/DDBJ whole genome shotgun (WGS) entry which is preliminary data.</text>
</comment>
<reference evidence="3 4" key="1">
    <citation type="submission" date="2023-10" db="EMBL/GenBank/DDBJ databases">
        <title>Glaciecola aquimarina strain GGW-M5 nov., isolated from a coastal seawater.</title>
        <authorList>
            <person name="Bayburt H."/>
            <person name="Kim J.M."/>
            <person name="Choi B.J."/>
            <person name="Jeon C.O."/>
        </authorList>
    </citation>
    <scope>NUCLEOTIDE SEQUENCE [LARGE SCALE GENOMIC DNA]</scope>
    <source>
        <strain evidence="3 4">KCTC 32108</strain>
    </source>
</reference>
<dbReference type="EMBL" id="JAWDIO010000002">
    <property type="protein sequence ID" value="MDU0353277.1"/>
    <property type="molecule type" value="Genomic_DNA"/>
</dbReference>
<protein>
    <submittedName>
        <fullName evidence="3">Carboxylesterase family protein</fullName>
    </submittedName>
</protein>
<dbReference type="Gene3D" id="3.40.50.1820">
    <property type="entry name" value="alpha/beta hydrolase"/>
    <property type="match status" value="1"/>
</dbReference>